<organism evidence="3 4">
    <name type="scientific">Rhodotorula diobovata</name>
    <dbReference type="NCBI Taxonomy" id="5288"/>
    <lineage>
        <taxon>Eukaryota</taxon>
        <taxon>Fungi</taxon>
        <taxon>Dikarya</taxon>
        <taxon>Basidiomycota</taxon>
        <taxon>Pucciniomycotina</taxon>
        <taxon>Microbotryomycetes</taxon>
        <taxon>Sporidiobolales</taxon>
        <taxon>Sporidiobolaceae</taxon>
        <taxon>Rhodotorula</taxon>
    </lineage>
</organism>
<protein>
    <submittedName>
        <fullName evidence="3">Uncharacterized protein</fullName>
    </submittedName>
</protein>
<keyword evidence="2" id="KW-0812">Transmembrane</keyword>
<name>A0A5C5FP68_9BASI</name>
<dbReference type="OrthoDB" id="10577353at2759"/>
<sequence>MAYLHHDPRALPLPALPSPALASPAPTIVVEPFPASMASPRQPQLSTYAPSSLPLGAAAPHYEQSQTYARRSPAEEEKDAYFARSASVDSYGSYSRDEQHWADVHAAGATPLAVGGRPSAPPPILLPPPRAAFVGEPASPRSPMSLKQAMAFGDVGSVMDEKVGGRGPADVRKSGLDWARFSRMVKESEGEKESEWLRRKQGIARKWWIIGWCGSAAVIVAIIIALVVHFKQPTGDAMPAVLNLGGMNSKSVNSSSPPTTSLGVSRAGSASFADVVTSSTAATQVTSSVALLEEVDEPTVAATTSTTEQAVVETTTHAPVRTTVAQATTSQAPKASTTATSSATTHVVVRTSSATTLPASSVSTTSSRGTAAATTSIAADADRRAKRSLRFGNGKDSRTMRTDRKAWQAIEFVHLPIGDARRKRNLGGGVEGGAH</sequence>
<comment type="caution">
    <text evidence="3">The sequence shown here is derived from an EMBL/GenBank/DDBJ whole genome shotgun (WGS) entry which is preliminary data.</text>
</comment>
<feature type="compositionally biased region" description="Low complexity" evidence="1">
    <location>
        <begin position="354"/>
        <end position="379"/>
    </location>
</feature>
<keyword evidence="2" id="KW-0472">Membrane</keyword>
<accession>A0A5C5FP68</accession>
<evidence type="ECO:0000256" key="1">
    <source>
        <dbReference type="SAM" id="MobiDB-lite"/>
    </source>
</evidence>
<dbReference type="AlphaFoldDB" id="A0A5C5FP68"/>
<evidence type="ECO:0000313" key="3">
    <source>
        <dbReference type="EMBL" id="TNY17611.1"/>
    </source>
</evidence>
<dbReference type="EMBL" id="SOZI01000188">
    <property type="protein sequence ID" value="TNY17611.1"/>
    <property type="molecule type" value="Genomic_DNA"/>
</dbReference>
<reference evidence="3 4" key="1">
    <citation type="submission" date="2019-03" db="EMBL/GenBank/DDBJ databases">
        <title>Rhodosporidium diobovatum UCD-FST 08-225 genome sequencing, assembly, and annotation.</title>
        <authorList>
            <person name="Fakankun I.U."/>
            <person name="Fristensky B."/>
            <person name="Levin D.B."/>
        </authorList>
    </citation>
    <scope>NUCLEOTIDE SEQUENCE [LARGE SCALE GENOMIC DNA]</scope>
    <source>
        <strain evidence="3 4">UCD-FST 08-225</strain>
    </source>
</reference>
<evidence type="ECO:0000313" key="4">
    <source>
        <dbReference type="Proteomes" id="UP000311382"/>
    </source>
</evidence>
<dbReference type="Proteomes" id="UP000311382">
    <property type="component" value="Unassembled WGS sequence"/>
</dbReference>
<keyword evidence="4" id="KW-1185">Reference proteome</keyword>
<proteinExistence type="predicted"/>
<keyword evidence="2" id="KW-1133">Transmembrane helix</keyword>
<evidence type="ECO:0000256" key="2">
    <source>
        <dbReference type="SAM" id="Phobius"/>
    </source>
</evidence>
<gene>
    <name evidence="3" type="ORF">DMC30DRAFT_99716</name>
</gene>
<feature type="transmembrane region" description="Helical" evidence="2">
    <location>
        <begin position="207"/>
        <end position="230"/>
    </location>
</feature>
<feature type="region of interest" description="Disordered" evidence="1">
    <location>
        <begin position="354"/>
        <end position="383"/>
    </location>
</feature>